<keyword evidence="3" id="KW-1185">Reference proteome</keyword>
<organism evidence="2 3">
    <name type="scientific">Parablautia intestinalis</name>
    <dbReference type="NCBI Taxonomy" id="2320100"/>
    <lineage>
        <taxon>Bacteria</taxon>
        <taxon>Bacillati</taxon>
        <taxon>Bacillota</taxon>
        <taxon>Clostridia</taxon>
        <taxon>Lachnospirales</taxon>
        <taxon>Lachnospiraceae</taxon>
        <taxon>Parablautia</taxon>
    </lineage>
</organism>
<dbReference type="PANTHER" id="PTHR33360:SF2">
    <property type="entry name" value="TRANSPOSASE FOR INSERTION SEQUENCE ELEMENT IS200"/>
    <property type="match status" value="1"/>
</dbReference>
<dbReference type="Proteomes" id="UP000280696">
    <property type="component" value="Unassembled WGS sequence"/>
</dbReference>
<dbReference type="AlphaFoldDB" id="A0A3A9AIL2"/>
<dbReference type="SUPFAM" id="SSF143422">
    <property type="entry name" value="Transposase IS200-like"/>
    <property type="match status" value="1"/>
</dbReference>
<name>A0A3A9AIL2_9FIRM</name>
<protein>
    <submittedName>
        <fullName evidence="2">IS200/IS605 family transposase</fullName>
    </submittedName>
</protein>
<dbReference type="Gene3D" id="3.30.70.1290">
    <property type="entry name" value="Transposase IS200-like"/>
    <property type="match status" value="1"/>
</dbReference>
<dbReference type="InterPro" id="IPR002686">
    <property type="entry name" value="Transposase_17"/>
</dbReference>
<dbReference type="GO" id="GO:0006313">
    <property type="term" value="P:DNA transposition"/>
    <property type="evidence" value="ECO:0007669"/>
    <property type="project" value="InterPro"/>
</dbReference>
<evidence type="ECO:0000313" key="2">
    <source>
        <dbReference type="EMBL" id="RKI87333.1"/>
    </source>
</evidence>
<evidence type="ECO:0000313" key="3">
    <source>
        <dbReference type="Proteomes" id="UP000280696"/>
    </source>
</evidence>
<dbReference type="SMART" id="SM01321">
    <property type="entry name" value="Y1_Tnp"/>
    <property type="match status" value="1"/>
</dbReference>
<proteinExistence type="predicted"/>
<comment type="caution">
    <text evidence="2">The sequence shown here is derived from an EMBL/GenBank/DDBJ whole genome shotgun (WGS) entry which is preliminary data.</text>
</comment>
<dbReference type="GO" id="GO:0003677">
    <property type="term" value="F:DNA binding"/>
    <property type="evidence" value="ECO:0007669"/>
    <property type="project" value="InterPro"/>
</dbReference>
<feature type="domain" description="Transposase IS200-like" evidence="1">
    <location>
        <begin position="10"/>
        <end position="128"/>
    </location>
</feature>
<dbReference type="Pfam" id="PF01797">
    <property type="entry name" value="Y1_Tnp"/>
    <property type="match status" value="1"/>
</dbReference>
<dbReference type="OrthoDB" id="9798161at2"/>
<reference evidence="2 3" key="1">
    <citation type="submission" date="2018-09" db="EMBL/GenBank/DDBJ databases">
        <title>Murine metabolic-syndrome-specific gut microbial biobank.</title>
        <authorList>
            <person name="Liu C."/>
        </authorList>
    </citation>
    <scope>NUCLEOTIDE SEQUENCE [LARGE SCALE GENOMIC DNA]</scope>
    <source>
        <strain evidence="2 3">0.1xD8-82</strain>
    </source>
</reference>
<dbReference type="InterPro" id="IPR036515">
    <property type="entry name" value="Transposase_17_sf"/>
</dbReference>
<accession>A0A3A9AIL2</accession>
<gene>
    <name evidence="2" type="primary">tnpA</name>
    <name evidence="2" type="ORF">D7V94_21185</name>
</gene>
<sequence>MDNNSLAHSRYNCTYHIVFIPKYRRKVMFGELRKDVGEILGKVCRMEGVTIIKAATLPDHVHMYVSIPPKLSVSKAVGLIKGKSALMIFDRHPEYREKGNRHFWARGYYCETVGNVNEETIKKYIQEQYERDRMEH</sequence>
<evidence type="ECO:0000259" key="1">
    <source>
        <dbReference type="SMART" id="SM01321"/>
    </source>
</evidence>
<dbReference type="NCBIfam" id="NF033573">
    <property type="entry name" value="transpos_IS200"/>
    <property type="match status" value="1"/>
</dbReference>
<dbReference type="RefSeq" id="WP_120472269.1">
    <property type="nucleotide sequence ID" value="NZ_RAYQ01000042.1"/>
</dbReference>
<dbReference type="GO" id="GO:0004803">
    <property type="term" value="F:transposase activity"/>
    <property type="evidence" value="ECO:0007669"/>
    <property type="project" value="InterPro"/>
</dbReference>
<dbReference type="PANTHER" id="PTHR33360">
    <property type="entry name" value="TRANSPOSASE FOR INSERTION SEQUENCE ELEMENT IS200"/>
    <property type="match status" value="1"/>
</dbReference>
<dbReference type="EMBL" id="RAYQ01000042">
    <property type="protein sequence ID" value="RKI87333.1"/>
    <property type="molecule type" value="Genomic_DNA"/>
</dbReference>